<evidence type="ECO:0000313" key="3">
    <source>
        <dbReference type="Proteomes" id="UP001157109"/>
    </source>
</evidence>
<dbReference type="Proteomes" id="UP001157109">
    <property type="component" value="Unassembled WGS sequence"/>
</dbReference>
<dbReference type="InterPro" id="IPR005302">
    <property type="entry name" value="MoCF_Sase_C"/>
</dbReference>
<organism evidence="2 3">
    <name type="scientific">Arsenicicoccus piscis</name>
    <dbReference type="NCBI Taxonomy" id="673954"/>
    <lineage>
        <taxon>Bacteria</taxon>
        <taxon>Bacillati</taxon>
        <taxon>Actinomycetota</taxon>
        <taxon>Actinomycetes</taxon>
        <taxon>Micrococcales</taxon>
        <taxon>Intrasporangiaceae</taxon>
        <taxon>Arsenicicoccus</taxon>
    </lineage>
</organism>
<dbReference type="InterPro" id="IPR011037">
    <property type="entry name" value="Pyrv_Knase-like_insert_dom_sf"/>
</dbReference>
<dbReference type="Gene3D" id="2.40.33.20">
    <property type="entry name" value="PK beta-barrel domain-like"/>
    <property type="match status" value="1"/>
</dbReference>
<dbReference type="PROSITE" id="PS51340">
    <property type="entry name" value="MOSC"/>
    <property type="match status" value="1"/>
</dbReference>
<evidence type="ECO:0000259" key="1">
    <source>
        <dbReference type="PROSITE" id="PS51340"/>
    </source>
</evidence>
<accession>A0ABQ6HLF7</accession>
<feature type="domain" description="MOSC" evidence="1">
    <location>
        <begin position="89"/>
        <end position="228"/>
    </location>
</feature>
<comment type="caution">
    <text evidence="2">The sequence shown here is derived from an EMBL/GenBank/DDBJ whole genome shotgun (WGS) entry which is preliminary data.</text>
</comment>
<dbReference type="InterPro" id="IPR005303">
    <property type="entry name" value="MOCOS_middle"/>
</dbReference>
<dbReference type="Pfam" id="PF03476">
    <property type="entry name" value="MOSC_N"/>
    <property type="match status" value="1"/>
</dbReference>
<evidence type="ECO:0000313" key="2">
    <source>
        <dbReference type="EMBL" id="GMA19318.1"/>
    </source>
</evidence>
<dbReference type="EMBL" id="BSUJ01000001">
    <property type="protein sequence ID" value="GMA19318.1"/>
    <property type="molecule type" value="Genomic_DNA"/>
</dbReference>
<dbReference type="Pfam" id="PF03473">
    <property type="entry name" value="MOSC"/>
    <property type="match status" value="1"/>
</dbReference>
<dbReference type="RefSeq" id="WP_241441775.1">
    <property type="nucleotide sequence ID" value="NZ_BSUJ01000001.1"/>
</dbReference>
<gene>
    <name evidence="2" type="ORF">GCM10025862_13390</name>
</gene>
<protein>
    <submittedName>
        <fullName evidence="2">Molybdenum cofactor sulfurase</fullName>
    </submittedName>
</protein>
<sequence>MKVVAIYRYPVKAMAAERLDEVETDHTGLEGDRNWAVYGDDGRLVCGKDGRRFRRNDAIFDLAARTVDGNVEVELPGGLAVRVLDPESDQAVSDHLGEPVEIRPETTTKHKDDSDVSIVGTATLAALGRLLGHGPVDARHLRANIVVETDEPYVEDGWLDREVTIGSASFVVAKRVTRCRTVDLAQVDVAADPGLLKAIGAEREAKAAIYLAVLTEGRIAVGDAVTVGSDSPAAAAELRRRLAERAAGPRKDLVEPDDSGD</sequence>
<reference evidence="3" key="1">
    <citation type="journal article" date="2019" name="Int. J. Syst. Evol. Microbiol.">
        <title>The Global Catalogue of Microorganisms (GCM) 10K type strain sequencing project: providing services to taxonomists for standard genome sequencing and annotation.</title>
        <authorList>
            <consortium name="The Broad Institute Genomics Platform"/>
            <consortium name="The Broad Institute Genome Sequencing Center for Infectious Disease"/>
            <person name="Wu L."/>
            <person name="Ma J."/>
        </authorList>
    </citation>
    <scope>NUCLEOTIDE SEQUENCE [LARGE SCALE GENOMIC DNA]</scope>
    <source>
        <strain evidence="3">NBRC 105830</strain>
    </source>
</reference>
<keyword evidence="3" id="KW-1185">Reference proteome</keyword>
<dbReference type="SUPFAM" id="SSF50800">
    <property type="entry name" value="PK beta-barrel domain-like"/>
    <property type="match status" value="1"/>
</dbReference>
<proteinExistence type="predicted"/>
<name>A0ABQ6HLF7_9MICO</name>